<comment type="caution">
    <text evidence="1">The sequence shown here is derived from an EMBL/GenBank/DDBJ whole genome shotgun (WGS) entry which is preliminary data.</text>
</comment>
<proteinExistence type="predicted"/>
<evidence type="ECO:0000313" key="1">
    <source>
        <dbReference type="EMBL" id="KAJ9088858.1"/>
    </source>
</evidence>
<name>A0ACC2UPW8_9FUNG</name>
<evidence type="ECO:0000313" key="2">
    <source>
        <dbReference type="Proteomes" id="UP001165960"/>
    </source>
</evidence>
<dbReference type="Proteomes" id="UP001165960">
    <property type="component" value="Unassembled WGS sequence"/>
</dbReference>
<dbReference type="EMBL" id="QTSX02000084">
    <property type="protein sequence ID" value="KAJ9088858.1"/>
    <property type="molecule type" value="Genomic_DNA"/>
</dbReference>
<reference evidence="1" key="1">
    <citation type="submission" date="2022-04" db="EMBL/GenBank/DDBJ databases">
        <title>Genome of the entomopathogenic fungus Entomophthora muscae.</title>
        <authorList>
            <person name="Elya C."/>
            <person name="Lovett B.R."/>
            <person name="Lee E."/>
            <person name="Macias A.M."/>
            <person name="Hajek A.E."/>
            <person name="De Bivort B.L."/>
            <person name="Kasson M.T."/>
            <person name="De Fine Licht H.H."/>
            <person name="Stajich J.E."/>
        </authorList>
    </citation>
    <scope>NUCLEOTIDE SEQUENCE</scope>
    <source>
        <strain evidence="1">Berkeley</strain>
    </source>
</reference>
<protein>
    <submittedName>
        <fullName evidence="1">Uncharacterized protein</fullName>
    </submittedName>
</protein>
<gene>
    <name evidence="1" type="ORF">DSO57_1018986</name>
</gene>
<organism evidence="1 2">
    <name type="scientific">Entomophthora muscae</name>
    <dbReference type="NCBI Taxonomy" id="34485"/>
    <lineage>
        <taxon>Eukaryota</taxon>
        <taxon>Fungi</taxon>
        <taxon>Fungi incertae sedis</taxon>
        <taxon>Zoopagomycota</taxon>
        <taxon>Entomophthoromycotina</taxon>
        <taxon>Entomophthoromycetes</taxon>
        <taxon>Entomophthorales</taxon>
        <taxon>Entomophthoraceae</taxon>
        <taxon>Entomophthora</taxon>
    </lineage>
</organism>
<sequence length="344" mass="37658">MFSAILITAALVSQVQPKATKYIVGGQPGDARQHKHLVRIVADHKLCGGSLIAKNAILTAAHCTQNPCPKAYDIRPGRTTQAEMDKAPRLNVVSVHSHRGFNDMNFSADISVIRIDPNHDMDTFLAVDTHGVTEGTSLHLAGWGVEHHTGRASPHLKTLGLKVVPSNICQRLFNRFNANTHICGGSGLPGNSGCMGDSGSPLVLGGKTVVGVVSYGDEYCQAQGSAFTRVATFANWIKRVVESRSPSREASAGRCNPGINPRLDHQNQFPGYQPDYQNQLPGYRPDYQNQFPGYQPNLPWYPPQLIQDQPGFPQWPGFVHQTMYKTTVDDKLDSDIETIPLKII</sequence>
<keyword evidence="2" id="KW-1185">Reference proteome</keyword>
<accession>A0ACC2UPW8</accession>